<accession>A0A6G1FBY0</accession>
<dbReference type="AlphaFoldDB" id="A0A6G1FBY0"/>
<name>A0A6G1FBY0_9ORYZ</name>
<evidence type="ECO:0000313" key="1">
    <source>
        <dbReference type="EMBL" id="KAF0934359.1"/>
    </source>
</evidence>
<gene>
    <name evidence="1" type="ORF">E2562_024988</name>
</gene>
<keyword evidence="2" id="KW-1185">Reference proteome</keyword>
<comment type="caution">
    <text evidence="1">The sequence shown here is derived from an EMBL/GenBank/DDBJ whole genome shotgun (WGS) entry which is preliminary data.</text>
</comment>
<proteinExistence type="predicted"/>
<reference evidence="1 2" key="1">
    <citation type="submission" date="2019-11" db="EMBL/GenBank/DDBJ databases">
        <title>Whole genome sequence of Oryza granulata.</title>
        <authorList>
            <person name="Li W."/>
        </authorList>
    </citation>
    <scope>NUCLEOTIDE SEQUENCE [LARGE SCALE GENOMIC DNA]</scope>
    <source>
        <strain evidence="2">cv. Menghai</strain>
        <tissue evidence="1">Leaf</tissue>
    </source>
</reference>
<sequence length="74" mass="8428">MEADPCRRQWSLKQRRWISARRCIEKASEEADLGGAKIDEVMALKNMELELTPPMVRGDLELGEEHAAYVGGQR</sequence>
<dbReference type="EMBL" id="SPHZ02000001">
    <property type="protein sequence ID" value="KAF0934359.1"/>
    <property type="molecule type" value="Genomic_DNA"/>
</dbReference>
<organism evidence="1 2">
    <name type="scientific">Oryza meyeriana var. granulata</name>
    <dbReference type="NCBI Taxonomy" id="110450"/>
    <lineage>
        <taxon>Eukaryota</taxon>
        <taxon>Viridiplantae</taxon>
        <taxon>Streptophyta</taxon>
        <taxon>Embryophyta</taxon>
        <taxon>Tracheophyta</taxon>
        <taxon>Spermatophyta</taxon>
        <taxon>Magnoliopsida</taxon>
        <taxon>Liliopsida</taxon>
        <taxon>Poales</taxon>
        <taxon>Poaceae</taxon>
        <taxon>BOP clade</taxon>
        <taxon>Oryzoideae</taxon>
        <taxon>Oryzeae</taxon>
        <taxon>Oryzinae</taxon>
        <taxon>Oryza</taxon>
        <taxon>Oryza meyeriana</taxon>
    </lineage>
</organism>
<dbReference type="Proteomes" id="UP000479710">
    <property type="component" value="Unassembled WGS sequence"/>
</dbReference>
<evidence type="ECO:0000313" key="2">
    <source>
        <dbReference type="Proteomes" id="UP000479710"/>
    </source>
</evidence>
<protein>
    <submittedName>
        <fullName evidence="1">Uncharacterized protein</fullName>
    </submittedName>
</protein>